<organism evidence="1 2">
    <name type="scientific">Psychroserpens algicola</name>
    <dbReference type="NCBI Taxonomy" id="1719034"/>
    <lineage>
        <taxon>Bacteria</taxon>
        <taxon>Pseudomonadati</taxon>
        <taxon>Bacteroidota</taxon>
        <taxon>Flavobacteriia</taxon>
        <taxon>Flavobacteriales</taxon>
        <taxon>Flavobacteriaceae</taxon>
        <taxon>Psychroserpens</taxon>
    </lineage>
</organism>
<proteinExistence type="predicted"/>
<sequence length="86" mass="10064">MNDILNIEQFDCLISKFKSSGKVIEFLWMYEFCGNFDYAYIDCNLYLKNGNLTEKKFIGNVEIQPNNFEGYYEKLAELALSFGKFA</sequence>
<accession>A0ABT0HE79</accession>
<dbReference type="EMBL" id="JALPQF010000088">
    <property type="protein sequence ID" value="MCK8482364.1"/>
    <property type="molecule type" value="Genomic_DNA"/>
</dbReference>
<reference evidence="1" key="1">
    <citation type="submission" date="2022-04" db="EMBL/GenBank/DDBJ databases">
        <authorList>
            <person name="Ren T."/>
        </authorList>
    </citation>
    <scope>NUCLEOTIDE SEQUENCE</scope>
    <source>
        <strain evidence="1">F63249</strain>
    </source>
</reference>
<feature type="non-terminal residue" evidence="1">
    <location>
        <position position="86"/>
    </location>
</feature>
<evidence type="ECO:0000313" key="2">
    <source>
        <dbReference type="Proteomes" id="UP001203687"/>
    </source>
</evidence>
<keyword evidence="2" id="KW-1185">Reference proteome</keyword>
<name>A0ABT0HE79_9FLAO</name>
<evidence type="ECO:0000313" key="1">
    <source>
        <dbReference type="EMBL" id="MCK8482364.1"/>
    </source>
</evidence>
<dbReference type="RefSeq" id="WP_248414066.1">
    <property type="nucleotide sequence ID" value="NZ_JALPQF010000088.1"/>
</dbReference>
<dbReference type="Proteomes" id="UP001203687">
    <property type="component" value="Unassembled WGS sequence"/>
</dbReference>
<comment type="caution">
    <text evidence="1">The sequence shown here is derived from an EMBL/GenBank/DDBJ whole genome shotgun (WGS) entry which is preliminary data.</text>
</comment>
<gene>
    <name evidence="1" type="ORF">MUY34_17195</name>
</gene>
<protein>
    <submittedName>
        <fullName evidence="1">Uncharacterized protein</fullName>
    </submittedName>
</protein>